<accession>A0AAV7ECE2</accession>
<dbReference type="EMBL" id="JAINDJ010000005">
    <property type="protein sequence ID" value="KAG9445929.1"/>
    <property type="molecule type" value="Genomic_DNA"/>
</dbReference>
<dbReference type="Proteomes" id="UP000825729">
    <property type="component" value="Unassembled WGS sequence"/>
</dbReference>
<dbReference type="PANTHER" id="PTHR36030:SF1">
    <property type="entry name" value="CALMODULIN-BINDING DOMAIN-CONTAINING PROTEIN"/>
    <property type="match status" value="1"/>
</dbReference>
<protein>
    <submittedName>
        <fullName evidence="2">Uncharacterized protein</fullName>
    </submittedName>
</protein>
<sequence>MEATRKRRGFIKSRLPLSFHRGAKPSIPMQYSSKVNPSRSSPMPPVEYSFPPAKQKSAFMKMDGSVDQVRGTTNVGQENGDDSVDKKAENYISYVQERFKLERVNSDRRKLEEIQARVILLPTRDRSFSHSSSHEYF</sequence>
<dbReference type="Pfam" id="PF05553">
    <property type="entry name" value="DUF761"/>
    <property type="match status" value="1"/>
</dbReference>
<proteinExistence type="predicted"/>
<dbReference type="InterPro" id="IPR008480">
    <property type="entry name" value="DUF761_pln"/>
</dbReference>
<comment type="caution">
    <text evidence="2">The sequence shown here is derived from an EMBL/GenBank/DDBJ whole genome shotgun (WGS) entry which is preliminary data.</text>
</comment>
<evidence type="ECO:0000256" key="1">
    <source>
        <dbReference type="SAM" id="MobiDB-lite"/>
    </source>
</evidence>
<dbReference type="PANTHER" id="PTHR36030">
    <property type="entry name" value="CALMODULIN-BINDING DOMAIN-CONTAINING PROTEIN"/>
    <property type="match status" value="1"/>
</dbReference>
<feature type="compositionally biased region" description="Polar residues" evidence="1">
    <location>
        <begin position="29"/>
        <end position="41"/>
    </location>
</feature>
<feature type="region of interest" description="Disordered" evidence="1">
    <location>
        <begin position="22"/>
        <end position="51"/>
    </location>
</feature>
<keyword evidence="3" id="KW-1185">Reference proteome</keyword>
<dbReference type="AlphaFoldDB" id="A0AAV7ECE2"/>
<evidence type="ECO:0000313" key="3">
    <source>
        <dbReference type="Proteomes" id="UP000825729"/>
    </source>
</evidence>
<organism evidence="2 3">
    <name type="scientific">Aristolochia fimbriata</name>
    <name type="common">White veined hardy Dutchman's pipe vine</name>
    <dbReference type="NCBI Taxonomy" id="158543"/>
    <lineage>
        <taxon>Eukaryota</taxon>
        <taxon>Viridiplantae</taxon>
        <taxon>Streptophyta</taxon>
        <taxon>Embryophyta</taxon>
        <taxon>Tracheophyta</taxon>
        <taxon>Spermatophyta</taxon>
        <taxon>Magnoliopsida</taxon>
        <taxon>Magnoliidae</taxon>
        <taxon>Piperales</taxon>
        <taxon>Aristolochiaceae</taxon>
        <taxon>Aristolochia</taxon>
    </lineage>
</organism>
<name>A0AAV7ECE2_ARIFI</name>
<gene>
    <name evidence="2" type="ORF">H6P81_012057</name>
</gene>
<reference evidence="2 3" key="1">
    <citation type="submission" date="2021-07" db="EMBL/GenBank/DDBJ databases">
        <title>The Aristolochia fimbriata genome: insights into angiosperm evolution, floral development and chemical biosynthesis.</title>
        <authorList>
            <person name="Jiao Y."/>
        </authorList>
    </citation>
    <scope>NUCLEOTIDE SEQUENCE [LARGE SCALE GENOMIC DNA]</scope>
    <source>
        <strain evidence="2">IBCAS-2021</strain>
        <tissue evidence="2">Leaf</tissue>
    </source>
</reference>
<evidence type="ECO:0000313" key="2">
    <source>
        <dbReference type="EMBL" id="KAG9445929.1"/>
    </source>
</evidence>